<gene>
    <name evidence="1" type="ORF">SODALDRAFT_357083</name>
</gene>
<dbReference type="EMBL" id="ML119052">
    <property type="protein sequence ID" value="ROT41057.1"/>
    <property type="molecule type" value="Genomic_DNA"/>
</dbReference>
<dbReference type="RefSeq" id="XP_028468863.1">
    <property type="nucleotide sequence ID" value="XM_028613969.1"/>
</dbReference>
<evidence type="ECO:0000313" key="2">
    <source>
        <dbReference type="Proteomes" id="UP000272025"/>
    </source>
</evidence>
<organism evidence="1 2">
    <name type="scientific">Sodiomyces alkalinus (strain CBS 110278 / VKM F-3762 / F11)</name>
    <name type="common">Alkaliphilic filamentous fungus</name>
    <dbReference type="NCBI Taxonomy" id="1314773"/>
    <lineage>
        <taxon>Eukaryota</taxon>
        <taxon>Fungi</taxon>
        <taxon>Dikarya</taxon>
        <taxon>Ascomycota</taxon>
        <taxon>Pezizomycotina</taxon>
        <taxon>Sordariomycetes</taxon>
        <taxon>Hypocreomycetidae</taxon>
        <taxon>Glomerellales</taxon>
        <taxon>Plectosphaerellaceae</taxon>
        <taxon>Sodiomyces</taxon>
    </lineage>
</organism>
<sequence>MPHYTWFLSQWAIARRLRNDAQGLDYTTYLVPGIGGRDVAHMWLIRLHVPSPSNSDVVPTSPGPIFTLSLHRDVEPFWPIASSSAMVKIIDPLDNWEEAFDASTKRPLRAPDIPDQNLRLRLSYSDFFATGHVMLPPPAPWTHPQTTNVNCNVGYTAWSCRSTLALTNATLTPRHFMPTSMYRVLLPDKMLYPQHTAHVYGAPTVISATGGPNSSGLYGVTDNCPDLIEYEYNALSLPKDYTLAYKFKSGPPGPSLLLYTPWPFYNLAKMIRSSPIIKNFGCIFHGPCSPKSFDLGWLLQYETASDSRSAQALREK</sequence>
<accession>A0A3N2Q2V3</accession>
<dbReference type="Proteomes" id="UP000272025">
    <property type="component" value="Unassembled WGS sequence"/>
</dbReference>
<proteinExistence type="predicted"/>
<evidence type="ECO:0000313" key="1">
    <source>
        <dbReference type="EMBL" id="ROT41057.1"/>
    </source>
</evidence>
<name>A0A3N2Q2V3_SODAK</name>
<protein>
    <submittedName>
        <fullName evidence="1">Uncharacterized protein</fullName>
    </submittedName>
</protein>
<dbReference type="AlphaFoldDB" id="A0A3N2Q2V3"/>
<dbReference type="GeneID" id="39582447"/>
<keyword evidence="2" id="KW-1185">Reference proteome</keyword>
<reference evidence="1 2" key="1">
    <citation type="journal article" date="2018" name="Mol. Ecol.">
        <title>The obligate alkalophilic soda-lake fungus Sodiomyces alkalinus has shifted to a protein diet.</title>
        <authorList>
            <person name="Grum-Grzhimaylo A.A."/>
            <person name="Falkoski D.L."/>
            <person name="van den Heuvel J."/>
            <person name="Valero-Jimenez C.A."/>
            <person name="Min B."/>
            <person name="Choi I.G."/>
            <person name="Lipzen A."/>
            <person name="Daum C.G."/>
            <person name="Aanen D.K."/>
            <person name="Tsang A."/>
            <person name="Henrissat B."/>
            <person name="Bilanenko E.N."/>
            <person name="de Vries R.P."/>
            <person name="van Kan J.A.L."/>
            <person name="Grigoriev I.V."/>
            <person name="Debets A.J.M."/>
        </authorList>
    </citation>
    <scope>NUCLEOTIDE SEQUENCE [LARGE SCALE GENOMIC DNA]</scope>
    <source>
        <strain evidence="1 2">F11</strain>
    </source>
</reference>